<dbReference type="PROSITE" id="PS51084">
    <property type="entry name" value="HIT_2"/>
    <property type="match status" value="1"/>
</dbReference>
<proteinExistence type="predicted"/>
<dbReference type="InterPro" id="IPR001310">
    <property type="entry name" value="Histidine_triad_HIT"/>
</dbReference>
<evidence type="ECO:0000313" key="5">
    <source>
        <dbReference type="EMBL" id="OAH24739.1"/>
    </source>
</evidence>
<feature type="active site" description="Tele-AMP-histidine intermediate" evidence="1">
    <location>
        <position position="97"/>
    </location>
</feature>
<dbReference type="AlphaFoldDB" id="A0A177I7E4"/>
<organism evidence="5 6">
    <name type="scientific">Corynebacterium stationis</name>
    <dbReference type="NCBI Taxonomy" id="1705"/>
    <lineage>
        <taxon>Bacteria</taxon>
        <taxon>Bacillati</taxon>
        <taxon>Actinomycetota</taxon>
        <taxon>Actinomycetes</taxon>
        <taxon>Mycobacteriales</taxon>
        <taxon>Corynebacteriaceae</taxon>
        <taxon>Corynebacterium</taxon>
    </lineage>
</organism>
<protein>
    <submittedName>
        <fullName evidence="5">HIT family hydrolase</fullName>
    </submittedName>
</protein>
<feature type="short sequence motif" description="Histidine triad motif" evidence="2 3">
    <location>
        <begin position="95"/>
        <end position="99"/>
    </location>
</feature>
<dbReference type="PANTHER" id="PTHR46648:SF1">
    <property type="entry name" value="ADENOSINE 5'-MONOPHOSPHORAMIDASE HNT1"/>
    <property type="match status" value="1"/>
</dbReference>
<keyword evidence="5" id="KW-0378">Hydrolase</keyword>
<evidence type="ECO:0000256" key="2">
    <source>
        <dbReference type="PIRSR" id="PIRSR601310-3"/>
    </source>
</evidence>
<reference evidence="6" key="1">
    <citation type="submission" date="2016-02" db="EMBL/GenBank/DDBJ databases">
        <authorList>
            <person name="Kaur G."/>
            <person name="Nair G.R."/>
            <person name="Mayilraj S."/>
        </authorList>
    </citation>
    <scope>NUCLEOTIDE SEQUENCE [LARGE SCALE GENOMIC DNA]</scope>
    <source>
        <strain evidence="6">GA-15</strain>
    </source>
</reference>
<feature type="domain" description="HIT" evidence="4">
    <location>
        <begin position="8"/>
        <end position="111"/>
    </location>
</feature>
<dbReference type="Gene3D" id="3.30.428.10">
    <property type="entry name" value="HIT-like"/>
    <property type="match status" value="1"/>
</dbReference>
<dbReference type="Pfam" id="PF01230">
    <property type="entry name" value="HIT"/>
    <property type="match status" value="1"/>
</dbReference>
<evidence type="ECO:0000256" key="1">
    <source>
        <dbReference type="PIRSR" id="PIRSR601310-1"/>
    </source>
</evidence>
<dbReference type="PANTHER" id="PTHR46648">
    <property type="entry name" value="HIT FAMILY PROTEIN 1"/>
    <property type="match status" value="1"/>
</dbReference>
<sequence>MTEIEPSVFTKIINGELPGRFVYRDDRCVAFLSIEPLRYGHTLVVPIEQVDKWTDLDAETWLHISGVAQEIGEAIKTAYGTTRTGFIIAGFDVPHTHIHLFPTEKMAEFDFTKAIAMDATDPKAMDEAAVRIRQHLNTGEDGYRLS</sequence>
<dbReference type="GO" id="GO:0016787">
    <property type="term" value="F:hydrolase activity"/>
    <property type="evidence" value="ECO:0007669"/>
    <property type="project" value="UniProtKB-KW"/>
</dbReference>
<dbReference type="SUPFAM" id="SSF54197">
    <property type="entry name" value="HIT-like"/>
    <property type="match status" value="1"/>
</dbReference>
<comment type="caution">
    <text evidence="5">The sequence shown here is derived from an EMBL/GenBank/DDBJ whole genome shotgun (WGS) entry which is preliminary data.</text>
</comment>
<evidence type="ECO:0000313" key="6">
    <source>
        <dbReference type="Proteomes" id="UP000076947"/>
    </source>
</evidence>
<gene>
    <name evidence="5" type="ORF">AYJ05_12160</name>
</gene>
<dbReference type="EMBL" id="LSTQ01000028">
    <property type="protein sequence ID" value="OAH24739.1"/>
    <property type="molecule type" value="Genomic_DNA"/>
</dbReference>
<keyword evidence="6" id="KW-1185">Reference proteome</keyword>
<dbReference type="RefSeq" id="WP_066841251.1">
    <property type="nucleotide sequence ID" value="NZ_LSTQ01000028.1"/>
</dbReference>
<dbReference type="STRING" id="1705.CA21670_10580"/>
<dbReference type="InterPro" id="IPR011146">
    <property type="entry name" value="HIT-like"/>
</dbReference>
<dbReference type="OrthoDB" id="9784774at2"/>
<name>A0A177I7E4_9CORY</name>
<evidence type="ECO:0000256" key="3">
    <source>
        <dbReference type="PROSITE-ProRule" id="PRU00464"/>
    </source>
</evidence>
<evidence type="ECO:0000259" key="4">
    <source>
        <dbReference type="PROSITE" id="PS51084"/>
    </source>
</evidence>
<accession>A0A177I7E4</accession>
<dbReference type="Proteomes" id="UP000076947">
    <property type="component" value="Unassembled WGS sequence"/>
</dbReference>
<dbReference type="PRINTS" id="PR00332">
    <property type="entry name" value="HISTRIAD"/>
</dbReference>
<dbReference type="GO" id="GO:0009117">
    <property type="term" value="P:nucleotide metabolic process"/>
    <property type="evidence" value="ECO:0007669"/>
    <property type="project" value="TreeGrafter"/>
</dbReference>
<dbReference type="InterPro" id="IPR036265">
    <property type="entry name" value="HIT-like_sf"/>
</dbReference>